<dbReference type="PROSITE" id="PS50943">
    <property type="entry name" value="HTH_CROC1"/>
    <property type="match status" value="1"/>
</dbReference>
<dbReference type="SMART" id="SM00530">
    <property type="entry name" value="HTH_XRE"/>
    <property type="match status" value="1"/>
</dbReference>
<gene>
    <name evidence="2" type="ORF">ACFPFU_25260</name>
</gene>
<organism evidence="2 3">
    <name type="scientific">Negadavirga shengliensis</name>
    <dbReference type="NCBI Taxonomy" id="1389218"/>
    <lineage>
        <taxon>Bacteria</taxon>
        <taxon>Pseudomonadati</taxon>
        <taxon>Bacteroidota</taxon>
        <taxon>Cytophagia</taxon>
        <taxon>Cytophagales</taxon>
        <taxon>Cyclobacteriaceae</taxon>
        <taxon>Negadavirga</taxon>
    </lineage>
</organism>
<keyword evidence="3" id="KW-1185">Reference proteome</keyword>
<comment type="caution">
    <text evidence="2">The sequence shown here is derived from an EMBL/GenBank/DDBJ whole genome shotgun (WGS) entry which is preliminary data.</text>
</comment>
<evidence type="ECO:0000313" key="3">
    <source>
        <dbReference type="Proteomes" id="UP001595818"/>
    </source>
</evidence>
<dbReference type="RefSeq" id="WP_377069466.1">
    <property type="nucleotide sequence ID" value="NZ_JBHSJJ010000028.1"/>
</dbReference>
<evidence type="ECO:0000313" key="2">
    <source>
        <dbReference type="EMBL" id="MFC4875036.1"/>
    </source>
</evidence>
<dbReference type="InterPro" id="IPR010982">
    <property type="entry name" value="Lambda_DNA-bd_dom_sf"/>
</dbReference>
<dbReference type="Gene3D" id="1.10.260.40">
    <property type="entry name" value="lambda repressor-like DNA-binding domains"/>
    <property type="match status" value="1"/>
</dbReference>
<dbReference type="Proteomes" id="UP001595818">
    <property type="component" value="Unassembled WGS sequence"/>
</dbReference>
<reference evidence="3" key="1">
    <citation type="journal article" date="2019" name="Int. J. Syst. Evol. Microbiol.">
        <title>The Global Catalogue of Microorganisms (GCM) 10K type strain sequencing project: providing services to taxonomists for standard genome sequencing and annotation.</title>
        <authorList>
            <consortium name="The Broad Institute Genomics Platform"/>
            <consortium name="The Broad Institute Genome Sequencing Center for Infectious Disease"/>
            <person name="Wu L."/>
            <person name="Ma J."/>
        </authorList>
    </citation>
    <scope>NUCLEOTIDE SEQUENCE [LARGE SCALE GENOMIC DNA]</scope>
    <source>
        <strain evidence="3">CGMCC 4.7466</strain>
    </source>
</reference>
<dbReference type="CDD" id="cd00093">
    <property type="entry name" value="HTH_XRE"/>
    <property type="match status" value="1"/>
</dbReference>
<name>A0ABV9T983_9BACT</name>
<proteinExistence type="predicted"/>
<dbReference type="SUPFAM" id="SSF47413">
    <property type="entry name" value="lambda repressor-like DNA-binding domains"/>
    <property type="match status" value="1"/>
</dbReference>
<feature type="domain" description="HTH cro/C1-type" evidence="1">
    <location>
        <begin position="21"/>
        <end position="75"/>
    </location>
</feature>
<dbReference type="Pfam" id="PF01381">
    <property type="entry name" value="HTH_3"/>
    <property type="match status" value="1"/>
</dbReference>
<dbReference type="InterPro" id="IPR001387">
    <property type="entry name" value="Cro/C1-type_HTH"/>
</dbReference>
<protein>
    <submittedName>
        <fullName evidence="2">Helix-turn-helix domain-containing protein</fullName>
    </submittedName>
</protein>
<accession>A0ABV9T983</accession>
<evidence type="ECO:0000259" key="1">
    <source>
        <dbReference type="PROSITE" id="PS50943"/>
    </source>
</evidence>
<dbReference type="EMBL" id="JBHSJJ010000028">
    <property type="protein sequence ID" value="MFC4875036.1"/>
    <property type="molecule type" value="Genomic_DNA"/>
</dbReference>
<sequence length="134" mass="15265">MKEAEESGFTVLENKNIGRNLSTFRKLRDKKALEVAEYLGVKEATYTKYERGESKITIELIQKVAEFLKVDPLQIISARPGHVIEHLKNSNVAFDGGEVHANYADKNQTEVMMKMMETMMQMNEAIRKILEGKG</sequence>